<dbReference type="Proteomes" id="UP000237347">
    <property type="component" value="Unassembled WGS sequence"/>
</dbReference>
<evidence type="ECO:0000256" key="4">
    <source>
        <dbReference type="SAM" id="MobiDB-lite"/>
    </source>
</evidence>
<dbReference type="EMBL" id="PKMF04000581">
    <property type="protein sequence ID" value="KAK7825211.1"/>
    <property type="molecule type" value="Genomic_DNA"/>
</dbReference>
<sequence length="231" mass="25149">MPETFGGEYNCLFGDNLWEDPHCCTAYTQAESLDKEAQEEDMHLFAPMVALVQQFGHALDLYLPMVKVVDLHPEDLLMTAEMVSVWPCFGLVSSHGKSSGFASRVVVDLYIPRDKETDKPKGFAFAEYESAEVANYAVQLSLASCPSTIEHRTILLITFTAASAHAPPATIASAHTVPVVDCRTPRLPAADCLSPRLPSRRSPQPTLSQPLIASAHAVPAADQLSPCRPSR</sequence>
<dbReference type="GO" id="GO:0005654">
    <property type="term" value="C:nucleoplasm"/>
    <property type="evidence" value="ECO:0007669"/>
    <property type="project" value="UniProtKB-SubCell"/>
</dbReference>
<comment type="subcellular location">
    <subcellularLocation>
        <location evidence="1">Nucleus</location>
        <location evidence="1">Nucleoplasm</location>
    </subcellularLocation>
</comment>
<feature type="compositionally biased region" description="Low complexity" evidence="4">
    <location>
        <begin position="193"/>
        <end position="210"/>
    </location>
</feature>
<dbReference type="InterPro" id="IPR035979">
    <property type="entry name" value="RBD_domain_sf"/>
</dbReference>
<keyword evidence="3" id="KW-0539">Nucleus</keyword>
<dbReference type="InterPro" id="IPR000504">
    <property type="entry name" value="RRM_dom"/>
</dbReference>
<evidence type="ECO:0000313" key="6">
    <source>
        <dbReference type="EMBL" id="KAK7825211.1"/>
    </source>
</evidence>
<evidence type="ECO:0000256" key="1">
    <source>
        <dbReference type="ARBA" id="ARBA00004642"/>
    </source>
</evidence>
<feature type="region of interest" description="Disordered" evidence="4">
    <location>
        <begin position="193"/>
        <end position="231"/>
    </location>
</feature>
<dbReference type="GO" id="GO:0003723">
    <property type="term" value="F:RNA binding"/>
    <property type="evidence" value="ECO:0007669"/>
    <property type="project" value="UniProtKB-KW"/>
</dbReference>
<dbReference type="Pfam" id="PF00076">
    <property type="entry name" value="RRM_1"/>
    <property type="match status" value="1"/>
</dbReference>
<proteinExistence type="predicted"/>
<dbReference type="PANTHER" id="PTHR13798">
    <property type="entry name" value="RNA BINDING MOTIF RBM PROTEIN -RELATED"/>
    <property type="match status" value="1"/>
</dbReference>
<evidence type="ECO:0000256" key="3">
    <source>
        <dbReference type="ARBA" id="ARBA00023242"/>
    </source>
</evidence>
<dbReference type="InterPro" id="IPR012677">
    <property type="entry name" value="Nucleotide-bd_a/b_plait_sf"/>
</dbReference>
<comment type="caution">
    <text evidence="6">The sequence shown here is derived from an EMBL/GenBank/DDBJ whole genome shotgun (WGS) entry which is preliminary data.</text>
</comment>
<gene>
    <name evidence="6" type="ORF">CFP56_033630</name>
</gene>
<reference evidence="6 7" key="1">
    <citation type="journal article" date="2018" name="Sci. Data">
        <title>The draft genome sequence of cork oak.</title>
        <authorList>
            <person name="Ramos A.M."/>
            <person name="Usie A."/>
            <person name="Barbosa P."/>
            <person name="Barros P.M."/>
            <person name="Capote T."/>
            <person name="Chaves I."/>
            <person name="Simoes F."/>
            <person name="Abreu I."/>
            <person name="Carrasquinho I."/>
            <person name="Faro C."/>
            <person name="Guimaraes J.B."/>
            <person name="Mendonca D."/>
            <person name="Nobrega F."/>
            <person name="Rodrigues L."/>
            <person name="Saibo N.J.M."/>
            <person name="Varela M.C."/>
            <person name="Egas C."/>
            <person name="Matos J."/>
            <person name="Miguel C.M."/>
            <person name="Oliveira M.M."/>
            <person name="Ricardo C.P."/>
            <person name="Goncalves S."/>
        </authorList>
    </citation>
    <scope>NUCLEOTIDE SEQUENCE [LARGE SCALE GENOMIC DNA]</scope>
    <source>
        <strain evidence="7">cv. HL8</strain>
    </source>
</reference>
<organism evidence="6 7">
    <name type="scientific">Quercus suber</name>
    <name type="common">Cork oak</name>
    <dbReference type="NCBI Taxonomy" id="58331"/>
    <lineage>
        <taxon>Eukaryota</taxon>
        <taxon>Viridiplantae</taxon>
        <taxon>Streptophyta</taxon>
        <taxon>Embryophyta</taxon>
        <taxon>Tracheophyta</taxon>
        <taxon>Spermatophyta</taxon>
        <taxon>Magnoliopsida</taxon>
        <taxon>eudicotyledons</taxon>
        <taxon>Gunneridae</taxon>
        <taxon>Pentapetalae</taxon>
        <taxon>rosids</taxon>
        <taxon>fabids</taxon>
        <taxon>Fagales</taxon>
        <taxon>Fagaceae</taxon>
        <taxon>Quercus</taxon>
    </lineage>
</organism>
<keyword evidence="7" id="KW-1185">Reference proteome</keyword>
<dbReference type="AlphaFoldDB" id="A0AAW0JFR6"/>
<dbReference type="SUPFAM" id="SSF54928">
    <property type="entry name" value="RNA-binding domain, RBD"/>
    <property type="match status" value="1"/>
</dbReference>
<name>A0AAW0JFR6_QUESU</name>
<feature type="domain" description="RRM" evidence="5">
    <location>
        <begin position="106"/>
        <end position="139"/>
    </location>
</feature>
<dbReference type="InterPro" id="IPR052285">
    <property type="entry name" value="NEXT_complex_subunit"/>
</dbReference>
<dbReference type="PANTHER" id="PTHR13798:SF11">
    <property type="entry name" value="RNA-BINDING PROTEIN 7-RELATED"/>
    <property type="match status" value="1"/>
</dbReference>
<protein>
    <recommendedName>
        <fullName evidence="5">RRM domain-containing protein</fullName>
    </recommendedName>
</protein>
<evidence type="ECO:0000313" key="7">
    <source>
        <dbReference type="Proteomes" id="UP000237347"/>
    </source>
</evidence>
<accession>A0AAW0JFR6</accession>
<evidence type="ECO:0000259" key="5">
    <source>
        <dbReference type="Pfam" id="PF00076"/>
    </source>
</evidence>
<dbReference type="Gene3D" id="3.30.70.330">
    <property type="match status" value="1"/>
</dbReference>
<evidence type="ECO:0000256" key="2">
    <source>
        <dbReference type="ARBA" id="ARBA00022884"/>
    </source>
</evidence>
<keyword evidence="2" id="KW-0694">RNA-binding</keyword>